<dbReference type="EMBL" id="JAJFAZ020000005">
    <property type="protein sequence ID" value="KAI5329116.1"/>
    <property type="molecule type" value="Genomic_DNA"/>
</dbReference>
<evidence type="ECO:0008006" key="5">
    <source>
        <dbReference type="Google" id="ProtNLM"/>
    </source>
</evidence>
<dbReference type="InterPro" id="IPR036291">
    <property type="entry name" value="NAD(P)-bd_dom_sf"/>
</dbReference>
<accession>A0AAD4VS85</accession>
<evidence type="ECO:0000313" key="4">
    <source>
        <dbReference type="Proteomes" id="UP001054821"/>
    </source>
</evidence>
<dbReference type="PANTHER" id="PTHR10366:SF404">
    <property type="entry name" value="CINNAMOYL-COA REDUCTASE 1"/>
    <property type="match status" value="1"/>
</dbReference>
<keyword evidence="2" id="KW-0560">Oxidoreductase</keyword>
<evidence type="ECO:0000256" key="1">
    <source>
        <dbReference type="ARBA" id="ARBA00022857"/>
    </source>
</evidence>
<dbReference type="Gene3D" id="3.40.50.720">
    <property type="entry name" value="NAD(P)-binding Rossmann-like Domain"/>
    <property type="match status" value="1"/>
</dbReference>
<proteinExistence type="predicted"/>
<dbReference type="GO" id="GO:0016616">
    <property type="term" value="F:oxidoreductase activity, acting on the CH-OH group of donors, NAD or NADP as acceptor"/>
    <property type="evidence" value="ECO:0007669"/>
    <property type="project" value="TreeGrafter"/>
</dbReference>
<dbReference type="PANTHER" id="PTHR10366">
    <property type="entry name" value="NAD DEPENDENT EPIMERASE/DEHYDRATASE"/>
    <property type="match status" value="1"/>
</dbReference>
<sequence length="179" mass="20222">MGMISREHFHFPNELGVNTKNWYCHGKAVAEQAAWEEAKAKGVDLVVVNPVLVLGQLLQPTINASIIHVLKYLTGSAKTYANPVQAYVLHRGDVVEILAKFFPEYPIPTKVIHGRLCKNEEGVEALRPIREDEFSWWRAIDLGEQTSVIPYSKISTKYTDQDQKFLDPHHTITSGLEDP</sequence>
<dbReference type="SUPFAM" id="SSF51735">
    <property type="entry name" value="NAD(P)-binding Rossmann-fold domains"/>
    <property type="match status" value="1"/>
</dbReference>
<keyword evidence="1" id="KW-0521">NADP</keyword>
<gene>
    <name evidence="3" type="ORF">L3X38_028513</name>
</gene>
<protein>
    <recommendedName>
        <fullName evidence="5">NAD(P)-binding Rossmann-fold superfamily protein</fullName>
    </recommendedName>
</protein>
<dbReference type="InterPro" id="IPR050425">
    <property type="entry name" value="NAD(P)_dehydrat-like"/>
</dbReference>
<reference evidence="3 4" key="1">
    <citation type="journal article" date="2022" name="G3 (Bethesda)">
        <title>Whole-genome sequence and methylome profiling of the almond [Prunus dulcis (Mill.) D.A. Webb] cultivar 'Nonpareil'.</title>
        <authorList>
            <person name="D'Amico-Willman K.M."/>
            <person name="Ouma W.Z."/>
            <person name="Meulia T."/>
            <person name="Sideli G.M."/>
            <person name="Gradziel T.M."/>
            <person name="Fresnedo-Ramirez J."/>
        </authorList>
    </citation>
    <scope>NUCLEOTIDE SEQUENCE [LARGE SCALE GENOMIC DNA]</scope>
    <source>
        <strain evidence="3">Clone GOH B32 T37-40</strain>
    </source>
</reference>
<dbReference type="Proteomes" id="UP001054821">
    <property type="component" value="Chromosome 5"/>
</dbReference>
<name>A0AAD4VS85_PRUDU</name>
<evidence type="ECO:0000256" key="2">
    <source>
        <dbReference type="ARBA" id="ARBA00023002"/>
    </source>
</evidence>
<keyword evidence="4" id="KW-1185">Reference proteome</keyword>
<comment type="caution">
    <text evidence="3">The sequence shown here is derived from an EMBL/GenBank/DDBJ whole genome shotgun (WGS) entry which is preliminary data.</text>
</comment>
<organism evidence="3 4">
    <name type="scientific">Prunus dulcis</name>
    <name type="common">Almond</name>
    <name type="synonym">Amygdalus dulcis</name>
    <dbReference type="NCBI Taxonomy" id="3755"/>
    <lineage>
        <taxon>Eukaryota</taxon>
        <taxon>Viridiplantae</taxon>
        <taxon>Streptophyta</taxon>
        <taxon>Embryophyta</taxon>
        <taxon>Tracheophyta</taxon>
        <taxon>Spermatophyta</taxon>
        <taxon>Magnoliopsida</taxon>
        <taxon>eudicotyledons</taxon>
        <taxon>Gunneridae</taxon>
        <taxon>Pentapetalae</taxon>
        <taxon>rosids</taxon>
        <taxon>fabids</taxon>
        <taxon>Rosales</taxon>
        <taxon>Rosaceae</taxon>
        <taxon>Amygdaloideae</taxon>
        <taxon>Amygdaleae</taxon>
        <taxon>Prunus</taxon>
    </lineage>
</organism>
<dbReference type="AlphaFoldDB" id="A0AAD4VS85"/>
<evidence type="ECO:0000313" key="3">
    <source>
        <dbReference type="EMBL" id="KAI5329116.1"/>
    </source>
</evidence>